<evidence type="ECO:0000256" key="1">
    <source>
        <dbReference type="ARBA" id="ARBA00022857"/>
    </source>
</evidence>
<dbReference type="Gene3D" id="3.40.50.720">
    <property type="entry name" value="NAD(P)-binding Rossmann-like Domain"/>
    <property type="match status" value="1"/>
</dbReference>
<evidence type="ECO:0000313" key="6">
    <source>
        <dbReference type="EMBL" id="KAF2963889.1"/>
    </source>
</evidence>
<evidence type="ECO:0000256" key="2">
    <source>
        <dbReference type="ARBA" id="ARBA00023002"/>
    </source>
</evidence>
<dbReference type="Gene3D" id="3.40.50.1000">
    <property type="entry name" value="HAD superfamily/HAD-like"/>
    <property type="match status" value="1"/>
</dbReference>
<sequence>MPRVKYILLDCDNTLCLSERLAFEACTDLTNEVLEKWGKTERYTVEQLLEDFVGHNFRGMLVGLQKKHGFTMTPEEVDAYVDRELGAVTAKLSEKCTPCPGAPEQLEALKQQGYPMSVVSTSAKPRVVASLKKTGIDKYFPDEHVYSAATSLTPPSSKPDPAIYNYACQQLGVKNSECVTVEDSKSGATAAMRAGIPLIGYVGVYGIEEGPEKMEQMAKLLTEQCKANVIMYDWKDFPECLKKIEEGLRFDWTAAATRNSYSYPPATARASIGGEMSTRVPFAAAQYVASAMPLRYFRTGLYPAPQFPYTLGREGEGTIVAVGPGDVLDFKVGDRVVYMGERAYAEFTTSPATRAVKVPSSFKPGTAAAALLQGLTALTLVREAHSVKKGDWVLVHAAAGGTGLLLCQLLRAIGANTIGTVSTAEKAELAKQNGADHTINYSHEDVKARVLELTGGQGCIAIFDGVGKSTFDLSLECVARKGSLISFGNASGAVPPFAIARLTAKNARLMRPTLFNYVTTREEFVGYSEELFSFIEKDGFNVRVHEIYPLTEVKRAHEDLEGRKTTGKLLLDPSK</sequence>
<dbReference type="PROSITE" id="PS01162">
    <property type="entry name" value="QOR_ZETA_CRYSTAL"/>
    <property type="match status" value="1"/>
</dbReference>
<name>A0A7C8IHL4_9PEZI</name>
<evidence type="ECO:0000256" key="4">
    <source>
        <dbReference type="ARBA" id="ARBA00070796"/>
    </source>
</evidence>
<dbReference type="InterPro" id="IPR013149">
    <property type="entry name" value="ADH-like_C"/>
</dbReference>
<dbReference type="InterPro" id="IPR036291">
    <property type="entry name" value="NAD(P)-bd_dom_sf"/>
</dbReference>
<dbReference type="OrthoDB" id="2107174at2759"/>
<dbReference type="InterPro" id="IPR023214">
    <property type="entry name" value="HAD_sf"/>
</dbReference>
<dbReference type="SUPFAM" id="SSF50129">
    <property type="entry name" value="GroES-like"/>
    <property type="match status" value="1"/>
</dbReference>
<dbReference type="InterPro" id="IPR041492">
    <property type="entry name" value="HAD_2"/>
</dbReference>
<dbReference type="Pfam" id="PF08240">
    <property type="entry name" value="ADH_N"/>
    <property type="match status" value="1"/>
</dbReference>
<evidence type="ECO:0000313" key="7">
    <source>
        <dbReference type="Proteomes" id="UP000481858"/>
    </source>
</evidence>
<dbReference type="GO" id="GO:0005829">
    <property type="term" value="C:cytosol"/>
    <property type="evidence" value="ECO:0007669"/>
    <property type="project" value="TreeGrafter"/>
</dbReference>
<dbReference type="InterPro" id="IPR013154">
    <property type="entry name" value="ADH-like_N"/>
</dbReference>
<feature type="domain" description="Enoyl reductase (ER)" evidence="5">
    <location>
        <begin position="256"/>
        <end position="571"/>
    </location>
</feature>
<dbReference type="SUPFAM" id="SSF56784">
    <property type="entry name" value="HAD-like"/>
    <property type="match status" value="1"/>
</dbReference>
<dbReference type="SFLD" id="SFLDS00003">
    <property type="entry name" value="Haloacid_Dehalogenase"/>
    <property type="match status" value="1"/>
</dbReference>
<dbReference type="SUPFAM" id="SSF51735">
    <property type="entry name" value="NAD(P)-binding Rossmann-fold domains"/>
    <property type="match status" value="1"/>
</dbReference>
<dbReference type="Proteomes" id="UP000481858">
    <property type="component" value="Unassembled WGS sequence"/>
</dbReference>
<organism evidence="6 7">
    <name type="scientific">Xylaria multiplex</name>
    <dbReference type="NCBI Taxonomy" id="323545"/>
    <lineage>
        <taxon>Eukaryota</taxon>
        <taxon>Fungi</taxon>
        <taxon>Dikarya</taxon>
        <taxon>Ascomycota</taxon>
        <taxon>Pezizomycotina</taxon>
        <taxon>Sordariomycetes</taxon>
        <taxon>Xylariomycetidae</taxon>
        <taxon>Xylariales</taxon>
        <taxon>Xylariaceae</taxon>
        <taxon>Xylaria</taxon>
    </lineage>
</organism>
<proteinExistence type="predicted"/>
<protein>
    <recommendedName>
        <fullName evidence="4">Probable quinone oxidoreductase</fullName>
    </recommendedName>
    <alternativeName>
        <fullName evidence="3">NADPH:quinone reductase</fullName>
    </alternativeName>
</protein>
<reference evidence="6 7" key="1">
    <citation type="submission" date="2019-12" db="EMBL/GenBank/DDBJ databases">
        <title>Draft genome sequence of the ascomycete Xylaria multiplex DSM 110363.</title>
        <authorList>
            <person name="Buettner E."/>
            <person name="Kellner H."/>
        </authorList>
    </citation>
    <scope>NUCLEOTIDE SEQUENCE [LARGE SCALE GENOMIC DNA]</scope>
    <source>
        <strain evidence="6 7">DSM 110363</strain>
    </source>
</reference>
<dbReference type="GO" id="GO:0003960">
    <property type="term" value="F:quinone reductase (NADPH) activity"/>
    <property type="evidence" value="ECO:0007669"/>
    <property type="project" value="InterPro"/>
</dbReference>
<dbReference type="PANTHER" id="PTHR48106:SF13">
    <property type="entry name" value="QUINONE OXIDOREDUCTASE-RELATED"/>
    <property type="match status" value="1"/>
</dbReference>
<dbReference type="GO" id="GO:0070402">
    <property type="term" value="F:NADPH binding"/>
    <property type="evidence" value="ECO:0007669"/>
    <property type="project" value="TreeGrafter"/>
</dbReference>
<dbReference type="GO" id="GO:0016791">
    <property type="term" value="F:phosphatase activity"/>
    <property type="evidence" value="ECO:0007669"/>
    <property type="project" value="UniProtKB-ARBA"/>
</dbReference>
<gene>
    <name evidence="6" type="ORF">GQX73_g9689</name>
</gene>
<dbReference type="AlphaFoldDB" id="A0A7C8IHL4"/>
<dbReference type="CDD" id="cd05286">
    <property type="entry name" value="QOR2"/>
    <property type="match status" value="1"/>
</dbReference>
<dbReference type="Gene3D" id="3.90.180.10">
    <property type="entry name" value="Medium-chain alcohol dehydrogenases, catalytic domain"/>
    <property type="match status" value="1"/>
</dbReference>
<dbReference type="InterPro" id="IPR036412">
    <property type="entry name" value="HAD-like_sf"/>
</dbReference>
<dbReference type="InParanoid" id="A0A7C8IHL4"/>
<dbReference type="Pfam" id="PF00107">
    <property type="entry name" value="ADH_zinc_N"/>
    <property type="match status" value="1"/>
</dbReference>
<dbReference type="InterPro" id="IPR011032">
    <property type="entry name" value="GroES-like_sf"/>
</dbReference>
<dbReference type="SFLD" id="SFLDG01129">
    <property type="entry name" value="C1.5:_HAD__Beta-PGM__Phosphata"/>
    <property type="match status" value="1"/>
</dbReference>
<dbReference type="InterPro" id="IPR047618">
    <property type="entry name" value="QOR-like"/>
</dbReference>
<dbReference type="EMBL" id="WUBL01000176">
    <property type="protein sequence ID" value="KAF2963889.1"/>
    <property type="molecule type" value="Genomic_DNA"/>
</dbReference>
<keyword evidence="2" id="KW-0560">Oxidoreductase</keyword>
<comment type="caution">
    <text evidence="6">The sequence shown here is derived from an EMBL/GenBank/DDBJ whole genome shotgun (WGS) entry which is preliminary data.</text>
</comment>
<evidence type="ECO:0000256" key="3">
    <source>
        <dbReference type="ARBA" id="ARBA00043088"/>
    </source>
</evidence>
<dbReference type="FunFam" id="3.40.50.720:FF:000053">
    <property type="entry name" value="Quinone oxidoreductase 1"/>
    <property type="match status" value="1"/>
</dbReference>
<accession>A0A7C8IHL4</accession>
<dbReference type="InterPro" id="IPR023198">
    <property type="entry name" value="PGP-like_dom2"/>
</dbReference>
<dbReference type="Pfam" id="PF13419">
    <property type="entry name" value="HAD_2"/>
    <property type="match status" value="1"/>
</dbReference>
<dbReference type="NCBIfam" id="TIGR01509">
    <property type="entry name" value="HAD-SF-IA-v3"/>
    <property type="match status" value="1"/>
</dbReference>
<dbReference type="InterPro" id="IPR020843">
    <property type="entry name" value="ER"/>
</dbReference>
<dbReference type="FunCoup" id="A0A7C8IHL4">
    <property type="interactions" value="587"/>
</dbReference>
<evidence type="ECO:0000259" key="5">
    <source>
        <dbReference type="SMART" id="SM00829"/>
    </source>
</evidence>
<dbReference type="GO" id="GO:0008270">
    <property type="term" value="F:zinc ion binding"/>
    <property type="evidence" value="ECO:0007669"/>
    <property type="project" value="InterPro"/>
</dbReference>
<dbReference type="PANTHER" id="PTHR48106">
    <property type="entry name" value="QUINONE OXIDOREDUCTASE PIG3-RELATED"/>
    <property type="match status" value="1"/>
</dbReference>
<dbReference type="Gene3D" id="1.10.150.240">
    <property type="entry name" value="Putative phosphatase, domain 2"/>
    <property type="match status" value="1"/>
</dbReference>
<dbReference type="SMART" id="SM00829">
    <property type="entry name" value="PKS_ER"/>
    <property type="match status" value="1"/>
</dbReference>
<keyword evidence="1" id="KW-0521">NADP</keyword>
<dbReference type="InterPro" id="IPR002364">
    <property type="entry name" value="Quin_OxRdtase/zeta-crystal_CS"/>
</dbReference>
<dbReference type="GO" id="GO:0035925">
    <property type="term" value="F:mRNA 3'-UTR AU-rich region binding"/>
    <property type="evidence" value="ECO:0007669"/>
    <property type="project" value="TreeGrafter"/>
</dbReference>
<dbReference type="InterPro" id="IPR006439">
    <property type="entry name" value="HAD-SF_hydro_IA"/>
</dbReference>
<keyword evidence="7" id="KW-1185">Reference proteome</keyword>